<feature type="compositionally biased region" description="Basic residues" evidence="1">
    <location>
        <begin position="25"/>
        <end position="35"/>
    </location>
</feature>
<feature type="region of interest" description="Disordered" evidence="1">
    <location>
        <begin position="1"/>
        <end position="164"/>
    </location>
</feature>
<dbReference type="AlphaFoldDB" id="A0A6J4UJF5"/>
<accession>A0A6J4UJF5</accession>
<feature type="region of interest" description="Disordered" evidence="1">
    <location>
        <begin position="185"/>
        <end position="315"/>
    </location>
</feature>
<feature type="compositionally biased region" description="Low complexity" evidence="1">
    <location>
        <begin position="69"/>
        <end position="81"/>
    </location>
</feature>
<feature type="compositionally biased region" description="Basic residues" evidence="1">
    <location>
        <begin position="259"/>
        <end position="273"/>
    </location>
</feature>
<feature type="compositionally biased region" description="Gly residues" evidence="1">
    <location>
        <begin position="1"/>
        <end position="10"/>
    </location>
</feature>
<name>A0A6J4UJF5_9BACT</name>
<sequence>GRHGPAAGGGDDPRDVPGPGDGRDRHQHRLRRRLRPLLAALPRRVHSRLHHRDGDRVQPPRRQRGGGAARRPAGGDRLALPAPAPRDPGPRPPDGRLGGPPGRDGRLGRALPAGVRGAGAPLRYLPDRLRQRVPDDDRALPPGPRRRGGKPTADRRLPLGGLRRARGRLRRRLLRRLRPAHRRRAGLHELAALQRGGRPKSDRSGRGGLLPPPGGPRQHRPRRGADGVGVPCPGAAPRPLHRVARRLRADRAPGAERRRGGHHRGHPVQRPRPRGADGAPVRGPLRGVPARGLAPALARPRPTGAGADRFGRHAL</sequence>
<feature type="non-terminal residue" evidence="2">
    <location>
        <position position="1"/>
    </location>
</feature>
<evidence type="ECO:0000313" key="2">
    <source>
        <dbReference type="EMBL" id="CAA9550474.1"/>
    </source>
</evidence>
<feature type="compositionally biased region" description="Basic and acidic residues" evidence="1">
    <location>
        <begin position="247"/>
        <end position="258"/>
    </location>
</feature>
<reference evidence="2" key="1">
    <citation type="submission" date="2020-02" db="EMBL/GenBank/DDBJ databases">
        <authorList>
            <person name="Meier V. D."/>
        </authorList>
    </citation>
    <scope>NUCLEOTIDE SEQUENCE</scope>
    <source>
        <strain evidence="2">AVDCRST_MAG49</strain>
    </source>
</reference>
<organism evidence="2">
    <name type="scientific">uncultured Thermomicrobiales bacterium</name>
    <dbReference type="NCBI Taxonomy" id="1645740"/>
    <lineage>
        <taxon>Bacteria</taxon>
        <taxon>Pseudomonadati</taxon>
        <taxon>Thermomicrobiota</taxon>
        <taxon>Thermomicrobia</taxon>
        <taxon>Thermomicrobiales</taxon>
        <taxon>environmental samples</taxon>
    </lineage>
</organism>
<feature type="compositionally biased region" description="Low complexity" evidence="1">
    <location>
        <begin position="289"/>
        <end position="307"/>
    </location>
</feature>
<protein>
    <submittedName>
        <fullName evidence="2">Heme A synthase, cytochrome oxidase biogenesis protein Cox15-CtaA</fullName>
    </submittedName>
</protein>
<feature type="compositionally biased region" description="Pro residues" evidence="1">
    <location>
        <begin position="82"/>
        <end position="92"/>
    </location>
</feature>
<evidence type="ECO:0000256" key="1">
    <source>
        <dbReference type="SAM" id="MobiDB-lite"/>
    </source>
</evidence>
<proteinExistence type="predicted"/>
<gene>
    <name evidence="2" type="ORF">AVDCRST_MAG49-1752</name>
</gene>
<feature type="non-terminal residue" evidence="2">
    <location>
        <position position="315"/>
    </location>
</feature>
<feature type="compositionally biased region" description="Basic and acidic residues" evidence="1">
    <location>
        <begin position="125"/>
        <end position="139"/>
    </location>
</feature>
<dbReference type="EMBL" id="CADCWG010000110">
    <property type="protein sequence ID" value="CAA9550474.1"/>
    <property type="molecule type" value="Genomic_DNA"/>
</dbReference>